<evidence type="ECO:0000256" key="6">
    <source>
        <dbReference type="ARBA" id="ARBA00022753"/>
    </source>
</evidence>
<evidence type="ECO:0000313" key="12">
    <source>
        <dbReference type="RefSeq" id="XP_010767699.1"/>
    </source>
</evidence>
<dbReference type="GO" id="GO:0005829">
    <property type="term" value="C:cytosol"/>
    <property type="evidence" value="ECO:0007669"/>
    <property type="project" value="UniProtKB-SubCell"/>
</dbReference>
<evidence type="ECO:0000256" key="10">
    <source>
        <dbReference type="SAM" id="MobiDB-lite"/>
    </source>
</evidence>
<evidence type="ECO:0000256" key="4">
    <source>
        <dbReference type="ARBA" id="ARBA00022448"/>
    </source>
</evidence>
<dbReference type="KEGG" id="ncc:104943926"/>
<evidence type="ECO:0000256" key="5">
    <source>
        <dbReference type="ARBA" id="ARBA00022490"/>
    </source>
</evidence>
<comment type="similarity">
    <text evidence="3">Belongs to the SNF7 family.</text>
</comment>
<evidence type="ECO:0000256" key="1">
    <source>
        <dbReference type="ARBA" id="ARBA00004514"/>
    </source>
</evidence>
<keyword evidence="8" id="KW-0175">Coiled coil</keyword>
<keyword evidence="11" id="KW-1185">Reference proteome</keyword>
<name>A0A6I9MN17_9TELE</name>
<keyword evidence="5" id="KW-0963">Cytoplasm</keyword>
<dbReference type="RefSeq" id="XP_010767699.1">
    <property type="nucleotide sequence ID" value="XM_010769397.1"/>
</dbReference>
<dbReference type="AlphaFoldDB" id="A0A6I9MN17"/>
<dbReference type="GO" id="GO:0000815">
    <property type="term" value="C:ESCRT III complex"/>
    <property type="evidence" value="ECO:0007669"/>
    <property type="project" value="TreeGrafter"/>
</dbReference>
<dbReference type="Proteomes" id="UP000504611">
    <property type="component" value="Unplaced"/>
</dbReference>
<dbReference type="GeneID" id="104943926"/>
<evidence type="ECO:0000256" key="9">
    <source>
        <dbReference type="ARBA" id="ARBA00023136"/>
    </source>
</evidence>
<accession>A0A6I9MN17</accession>
<feature type="region of interest" description="Disordered" evidence="10">
    <location>
        <begin position="153"/>
        <end position="182"/>
    </location>
</feature>
<evidence type="ECO:0000256" key="7">
    <source>
        <dbReference type="ARBA" id="ARBA00022927"/>
    </source>
</evidence>
<dbReference type="PANTHER" id="PTHR22761:SF4">
    <property type="entry name" value="CHARGED MULTIVESICULAR BODY PROTEIN 4B"/>
    <property type="match status" value="1"/>
</dbReference>
<reference evidence="12" key="1">
    <citation type="submission" date="2025-08" db="UniProtKB">
        <authorList>
            <consortium name="RefSeq"/>
        </authorList>
    </citation>
    <scope>IDENTIFICATION</scope>
    <source>
        <tissue evidence="12">Muscle</tissue>
    </source>
</reference>
<dbReference type="Pfam" id="PF03357">
    <property type="entry name" value="Snf7"/>
    <property type="match status" value="2"/>
</dbReference>
<dbReference type="GO" id="GO:0031902">
    <property type="term" value="C:late endosome membrane"/>
    <property type="evidence" value="ECO:0007669"/>
    <property type="project" value="UniProtKB-SubCell"/>
</dbReference>
<dbReference type="InterPro" id="IPR005024">
    <property type="entry name" value="Snf7_fam"/>
</dbReference>
<protein>
    <submittedName>
        <fullName evidence="12">Charged multivesicular body protein 4b-like</fullName>
    </submittedName>
</protein>
<evidence type="ECO:0000256" key="8">
    <source>
        <dbReference type="ARBA" id="ARBA00023054"/>
    </source>
</evidence>
<keyword evidence="6" id="KW-0967">Endosome</keyword>
<gene>
    <name evidence="12" type="primary">LOC104943926</name>
</gene>
<evidence type="ECO:0000313" key="11">
    <source>
        <dbReference type="Proteomes" id="UP000504611"/>
    </source>
</evidence>
<feature type="region of interest" description="Disordered" evidence="10">
    <location>
        <begin position="1"/>
        <end position="29"/>
    </location>
</feature>
<dbReference type="Gene3D" id="1.10.287.1060">
    <property type="entry name" value="ESAT-6-like"/>
    <property type="match status" value="1"/>
</dbReference>
<evidence type="ECO:0000256" key="2">
    <source>
        <dbReference type="ARBA" id="ARBA00004633"/>
    </source>
</evidence>
<sequence>MSFIGKLLSGGEKLTKPCRPEETEPLPDREELLGKKREFLKKKIDQEFLFAKTNSRKNRRGALQALKRKRWYEKHLKNIDCAVKAMRSAHEHMEIVNKLNDVMKEITEEHDLTQDITGTLLSSAGFEVEFYEEELLAELQRLENSLDESVFNKDAAERRLPSSASPSQPAMTEEEDIEGDLERLRCWASAPS</sequence>
<dbReference type="OrthoDB" id="5592979at2759"/>
<dbReference type="GO" id="GO:0006900">
    <property type="term" value="P:vesicle budding from membrane"/>
    <property type="evidence" value="ECO:0007669"/>
    <property type="project" value="TreeGrafter"/>
</dbReference>
<keyword evidence="7" id="KW-0653">Protein transport</keyword>
<organism evidence="11 12">
    <name type="scientific">Notothenia coriiceps</name>
    <name type="common">black rockcod</name>
    <dbReference type="NCBI Taxonomy" id="8208"/>
    <lineage>
        <taxon>Eukaryota</taxon>
        <taxon>Metazoa</taxon>
        <taxon>Chordata</taxon>
        <taxon>Craniata</taxon>
        <taxon>Vertebrata</taxon>
        <taxon>Euteleostomi</taxon>
        <taxon>Actinopterygii</taxon>
        <taxon>Neopterygii</taxon>
        <taxon>Teleostei</taxon>
        <taxon>Neoteleostei</taxon>
        <taxon>Acanthomorphata</taxon>
        <taxon>Eupercaria</taxon>
        <taxon>Perciformes</taxon>
        <taxon>Notothenioidei</taxon>
        <taxon>Nototheniidae</taxon>
        <taxon>Notothenia</taxon>
    </lineage>
</organism>
<proteinExistence type="inferred from homology"/>
<dbReference type="GO" id="GO:0015031">
    <property type="term" value="P:protein transport"/>
    <property type="evidence" value="ECO:0007669"/>
    <property type="project" value="UniProtKB-KW"/>
</dbReference>
<dbReference type="PANTHER" id="PTHR22761">
    <property type="entry name" value="CHARGED MULTIVESICULAR BODY PROTEIN"/>
    <property type="match status" value="1"/>
</dbReference>
<keyword evidence="4" id="KW-0813">Transport</keyword>
<dbReference type="GO" id="GO:0032511">
    <property type="term" value="P:late endosome to vacuole transport via multivesicular body sorting pathway"/>
    <property type="evidence" value="ECO:0007669"/>
    <property type="project" value="TreeGrafter"/>
</dbReference>
<dbReference type="GO" id="GO:0009898">
    <property type="term" value="C:cytoplasmic side of plasma membrane"/>
    <property type="evidence" value="ECO:0007669"/>
    <property type="project" value="TreeGrafter"/>
</dbReference>
<comment type="subcellular location">
    <subcellularLocation>
        <location evidence="1">Cytoplasm</location>
        <location evidence="1">Cytosol</location>
    </subcellularLocation>
    <subcellularLocation>
        <location evidence="2">Late endosome membrane</location>
        <topology evidence="2">Peripheral membrane protein</topology>
    </subcellularLocation>
</comment>
<evidence type="ECO:0000256" key="3">
    <source>
        <dbReference type="ARBA" id="ARBA00006190"/>
    </source>
</evidence>
<keyword evidence="9" id="KW-0472">Membrane</keyword>
<dbReference type="GO" id="GO:0005771">
    <property type="term" value="C:multivesicular body"/>
    <property type="evidence" value="ECO:0007669"/>
    <property type="project" value="TreeGrafter"/>
</dbReference>
<feature type="compositionally biased region" description="Basic and acidic residues" evidence="10">
    <location>
        <begin position="13"/>
        <end position="29"/>
    </location>
</feature>